<organism evidence="1 2">
    <name type="scientific">Mycobacterium avium subsp. hominissuis</name>
    <dbReference type="NCBI Taxonomy" id="439334"/>
    <lineage>
        <taxon>Bacteria</taxon>
        <taxon>Bacillati</taxon>
        <taxon>Actinomycetota</taxon>
        <taxon>Actinomycetes</taxon>
        <taxon>Mycobacteriales</taxon>
        <taxon>Mycobacteriaceae</taxon>
        <taxon>Mycobacterium</taxon>
        <taxon>Mycobacterium avium complex (MAC)</taxon>
    </lineage>
</organism>
<sequence>MNDEPEAAEPTRSPLFTIADVAKSCGLPQPAIAQLVSRTWTPQGWMYTADQIAEAIIIAEAIRHRGRP</sequence>
<dbReference type="AlphaFoldDB" id="A0A2A3LCW8"/>
<dbReference type="RefSeq" id="WP_084025208.1">
    <property type="nucleotide sequence ID" value="NZ_BDNJ01000271.1"/>
</dbReference>
<accession>A0A2A3LCW8</accession>
<evidence type="ECO:0000313" key="1">
    <source>
        <dbReference type="EMBL" id="PBJ39049.1"/>
    </source>
</evidence>
<name>A0A2A3LCW8_MYCAV</name>
<reference evidence="1 2" key="1">
    <citation type="journal article" date="2017" name="Genome Biol. Evol.">
        <title>Population Structure and Local Adaptation of MAC Lung Disease Agent Mycobacterium avium subsp. hominissuis.</title>
        <authorList>
            <person name="Yano H."/>
            <person name="Iwamoto T."/>
            <person name="Nishiuchi Y."/>
            <person name="Nakajima C."/>
            <person name="Starkova D.A."/>
            <person name="Mokrousov I."/>
            <person name="Narvskaya O."/>
            <person name="Yoshida S."/>
            <person name="Arikawa K."/>
            <person name="Nakanishi N."/>
            <person name="Osaki K."/>
            <person name="Nakagawa I."/>
            <person name="Ato M."/>
            <person name="Suzuki Y."/>
            <person name="Maruyama F."/>
        </authorList>
    </citation>
    <scope>NUCLEOTIDE SEQUENCE [LARGE SCALE GENOMIC DNA]</scope>
    <source>
        <strain evidence="1 2">OCU466</strain>
    </source>
</reference>
<dbReference type="EMBL" id="LBGZ01000031">
    <property type="protein sequence ID" value="PBJ39049.1"/>
    <property type="molecule type" value="Genomic_DNA"/>
</dbReference>
<gene>
    <name evidence="1" type="ORF">XV03_04130</name>
</gene>
<dbReference type="Proteomes" id="UP000218842">
    <property type="component" value="Unassembled WGS sequence"/>
</dbReference>
<comment type="caution">
    <text evidence="1">The sequence shown here is derived from an EMBL/GenBank/DDBJ whole genome shotgun (WGS) entry which is preliminary data.</text>
</comment>
<protein>
    <submittedName>
        <fullName evidence="1">Uncharacterized protein</fullName>
    </submittedName>
</protein>
<evidence type="ECO:0000313" key="2">
    <source>
        <dbReference type="Proteomes" id="UP000218842"/>
    </source>
</evidence>
<proteinExistence type="predicted"/>